<dbReference type="EMBL" id="JAPFQA010000008">
    <property type="protein sequence ID" value="MCZ8546269.1"/>
    <property type="molecule type" value="Genomic_DNA"/>
</dbReference>
<reference evidence="1" key="1">
    <citation type="submission" date="2022-11" db="EMBL/GenBank/DDBJ databases">
        <authorList>
            <person name="Coimbra C."/>
        </authorList>
    </citation>
    <scope>NUCLEOTIDE SEQUENCE</scope>
    <source>
        <strain evidence="1">Jales19</strain>
    </source>
</reference>
<gene>
    <name evidence="1" type="ORF">OOJ09_18935</name>
</gene>
<organism evidence="1 2">
    <name type="scientific">Mesorhizobium qingshengii</name>
    <dbReference type="NCBI Taxonomy" id="1165689"/>
    <lineage>
        <taxon>Bacteria</taxon>
        <taxon>Pseudomonadati</taxon>
        <taxon>Pseudomonadota</taxon>
        <taxon>Alphaproteobacteria</taxon>
        <taxon>Hyphomicrobiales</taxon>
        <taxon>Phyllobacteriaceae</taxon>
        <taxon>Mesorhizobium</taxon>
    </lineage>
</organism>
<accession>A0ABT4QXE9</accession>
<keyword evidence="2" id="KW-1185">Reference proteome</keyword>
<dbReference type="Proteomes" id="UP001152178">
    <property type="component" value="Unassembled WGS sequence"/>
</dbReference>
<sequence>MKAIAVDLAQNKLALAQQAFARLQTANSYEAAEQAWADFLVAVGAVYSKLEQGAKGVGKSDAWFGRQKHQRKRDALLRYLHFARDSDVHGIEHITHRDVPTIDGKPIVFRPEHFGKEIPLQIRKVDPVTNAPVGDPLDGTLRGPNIVLRTVTNQKFGDRCDVPTEHQGQAIEVPTPQLIAELGIKYMIAMVAEARSLVVQDT</sequence>
<name>A0ABT4QXE9_9HYPH</name>
<dbReference type="RefSeq" id="WP_269906636.1">
    <property type="nucleotide sequence ID" value="NZ_JAPFQA010000008.1"/>
</dbReference>
<evidence type="ECO:0000313" key="2">
    <source>
        <dbReference type="Proteomes" id="UP001152178"/>
    </source>
</evidence>
<comment type="caution">
    <text evidence="1">The sequence shown here is derived from an EMBL/GenBank/DDBJ whole genome shotgun (WGS) entry which is preliminary data.</text>
</comment>
<proteinExistence type="predicted"/>
<evidence type="ECO:0000313" key="1">
    <source>
        <dbReference type="EMBL" id="MCZ8546269.1"/>
    </source>
</evidence>
<protein>
    <submittedName>
        <fullName evidence="1">Uncharacterized protein</fullName>
    </submittedName>
</protein>